<gene>
    <name evidence="1" type="ORF">PABY_02170</name>
</gene>
<dbReference type="RefSeq" id="WP_338251077.1">
    <property type="nucleotide sequence ID" value="NZ_AP028907.1"/>
</dbReference>
<dbReference type="GeneID" id="89288245"/>
<reference evidence="1 2" key="1">
    <citation type="submission" date="2023-09" db="EMBL/GenBank/DDBJ databases">
        <title>Pyrofollis japonicus gen. nov. sp. nov., a novel member of the family Pyrodictiaceae isolated from the Iheya North hydrothermal field.</title>
        <authorList>
            <person name="Miyazaki U."/>
            <person name="Sanari M."/>
            <person name="Tame A."/>
            <person name="Kitajima M."/>
            <person name="Okamoto A."/>
            <person name="Sawayama S."/>
            <person name="Miyazaki J."/>
            <person name="Takai K."/>
            <person name="Nakagawa S."/>
        </authorList>
    </citation>
    <scope>NUCLEOTIDE SEQUENCE [LARGE SCALE GENOMIC DNA]</scope>
    <source>
        <strain evidence="1 2">AV2</strain>
    </source>
</reference>
<protein>
    <recommendedName>
        <fullName evidence="3">HEPN domain-containing protein</fullName>
    </recommendedName>
</protein>
<organism evidence="1 2">
    <name type="scientific">Pyrodictium abyssi</name>
    <dbReference type="NCBI Taxonomy" id="54256"/>
    <lineage>
        <taxon>Archaea</taxon>
        <taxon>Thermoproteota</taxon>
        <taxon>Thermoprotei</taxon>
        <taxon>Desulfurococcales</taxon>
        <taxon>Pyrodictiaceae</taxon>
        <taxon>Pyrodictium</taxon>
    </lineage>
</organism>
<evidence type="ECO:0008006" key="3">
    <source>
        <dbReference type="Google" id="ProtNLM"/>
    </source>
</evidence>
<evidence type="ECO:0000313" key="2">
    <source>
        <dbReference type="Proteomes" id="UP001341135"/>
    </source>
</evidence>
<keyword evidence="2" id="KW-1185">Reference proteome</keyword>
<accession>A0ABM8ISW3</accession>
<proteinExistence type="predicted"/>
<dbReference type="EMBL" id="AP028907">
    <property type="protein sequence ID" value="BES80650.1"/>
    <property type="molecule type" value="Genomic_DNA"/>
</dbReference>
<evidence type="ECO:0000313" key="1">
    <source>
        <dbReference type="EMBL" id="BES80650.1"/>
    </source>
</evidence>
<dbReference type="Proteomes" id="UP001341135">
    <property type="component" value="Chromosome"/>
</dbReference>
<name>A0ABM8ISW3_9CREN</name>
<sequence>MPVFLLANGRRVTLSRALVERVVTTRLSNCFSPQCYMSKEEYLACIEWITGRRSEAPGHARTCIYHMLFYSENLVLTNYMFLRSLRDPAAPEYLDSMLRLLEEIRRLAEEAYQHLAASRYSEAQRLAIEILDKLLRWGIDPW</sequence>